<gene>
    <name evidence="8" type="ORF">SAMN04488079_10440</name>
</gene>
<dbReference type="Gene3D" id="3.80.30.20">
    <property type="entry name" value="tm_1862 like domain"/>
    <property type="match status" value="1"/>
</dbReference>
<accession>A0A1I3W891</accession>
<protein>
    <submittedName>
        <fullName evidence="8">Radical SAM superfamily enzyme YgiQ, UPF0313 family</fullName>
    </submittedName>
</protein>
<feature type="domain" description="B12-binding" evidence="6">
    <location>
        <begin position="10"/>
        <end position="196"/>
    </location>
</feature>
<evidence type="ECO:0000256" key="1">
    <source>
        <dbReference type="ARBA" id="ARBA00001966"/>
    </source>
</evidence>
<dbReference type="RefSeq" id="WP_091711894.1">
    <property type="nucleotide sequence ID" value="NZ_FOSH01000004.1"/>
</dbReference>
<keyword evidence="3" id="KW-0479">Metal-binding</keyword>
<feature type="domain" description="Radical SAM core" evidence="7">
    <location>
        <begin position="232"/>
        <end position="465"/>
    </location>
</feature>
<dbReference type="PROSITE" id="PS51332">
    <property type="entry name" value="B12_BINDING"/>
    <property type="match status" value="1"/>
</dbReference>
<evidence type="ECO:0000313" key="9">
    <source>
        <dbReference type="Proteomes" id="UP000198924"/>
    </source>
</evidence>
<comment type="cofactor">
    <cofactor evidence="1">
        <name>[4Fe-4S] cluster</name>
        <dbReference type="ChEBI" id="CHEBI:49883"/>
    </cofactor>
</comment>
<dbReference type="Gene3D" id="3.40.50.280">
    <property type="entry name" value="Cobalamin-binding domain"/>
    <property type="match status" value="1"/>
</dbReference>
<organism evidence="8 9">
    <name type="scientific">Methylophaga sulfidovorans</name>
    <dbReference type="NCBI Taxonomy" id="45496"/>
    <lineage>
        <taxon>Bacteria</taxon>
        <taxon>Pseudomonadati</taxon>
        <taxon>Pseudomonadota</taxon>
        <taxon>Gammaproteobacteria</taxon>
        <taxon>Thiotrichales</taxon>
        <taxon>Piscirickettsiaceae</taxon>
        <taxon>Methylophaga</taxon>
    </lineage>
</organism>
<name>A0A1I3W891_9GAMM</name>
<dbReference type="Pfam" id="PF04055">
    <property type="entry name" value="Radical_SAM"/>
    <property type="match status" value="1"/>
</dbReference>
<sequence length="501" mass="56763">MKSNKADQAKHHVLIVDLNNFSRYPTLSVGYLSSILKNNGAEVDVLSPLFFGVHGFPRNVKEPRGYHYLKFLNHIAATSENRLLKFLYDRIKNVRKKDKTILQQTIVSAFREQIRKHKPDIVLISAYTMYFDVTSVIAGICDDHNIPLIIGGNSFVIPEIAEKWSVIRGVTAVFAGEPEAILNRMVDDVLLGNDISHYQGVYEDRGQCNIAKPLESLDSIPYPTFDAFPWCSYPNKIIPIMTGRGCEWGRCSFCSDVLTSAGRNYRSRSLENVISEMKYQRNRHQANLFVLLDLKLNSNLDVWKGLAERISHELPDIKWTASVHVDSRTDNGLSYVDLKKASDAGLVRITTGLESGSQEVLNSMLKGTKLKRVSEFIKTAHAVGLSVRLTCIIGEGNEQADDIKKTTNFLREHEPYIERVVINRFAYIPGTPAFYFQMAPEKAYKNIKLGELDEESGLFKHSNSRYMELKHRIAVFALLRVANTINRKPLIEKAIEFEGAF</sequence>
<dbReference type="GO" id="GO:0003824">
    <property type="term" value="F:catalytic activity"/>
    <property type="evidence" value="ECO:0007669"/>
    <property type="project" value="InterPro"/>
</dbReference>
<dbReference type="CDD" id="cd01335">
    <property type="entry name" value="Radical_SAM"/>
    <property type="match status" value="1"/>
</dbReference>
<keyword evidence="4" id="KW-0408">Iron</keyword>
<dbReference type="SUPFAM" id="SSF102114">
    <property type="entry name" value="Radical SAM enzymes"/>
    <property type="match status" value="1"/>
</dbReference>
<keyword evidence="2" id="KW-0949">S-adenosyl-L-methionine</keyword>
<dbReference type="InterPro" id="IPR006158">
    <property type="entry name" value="Cobalamin-bd"/>
</dbReference>
<evidence type="ECO:0000256" key="2">
    <source>
        <dbReference type="ARBA" id="ARBA00022691"/>
    </source>
</evidence>
<dbReference type="SFLD" id="SFLDG01082">
    <property type="entry name" value="B12-binding_domain_containing"/>
    <property type="match status" value="1"/>
</dbReference>
<dbReference type="PANTHER" id="PTHR43409">
    <property type="entry name" value="ANAEROBIC MAGNESIUM-PROTOPORPHYRIN IX MONOMETHYL ESTER CYCLASE-RELATED"/>
    <property type="match status" value="1"/>
</dbReference>
<evidence type="ECO:0000313" key="8">
    <source>
        <dbReference type="EMBL" id="SFK02676.1"/>
    </source>
</evidence>
<proteinExistence type="predicted"/>
<dbReference type="Proteomes" id="UP000198924">
    <property type="component" value="Unassembled WGS sequence"/>
</dbReference>
<dbReference type="PANTHER" id="PTHR43409:SF4">
    <property type="entry name" value="RADICAL SAM SUPERFAMILY PROTEIN"/>
    <property type="match status" value="1"/>
</dbReference>
<dbReference type="InterPro" id="IPR058240">
    <property type="entry name" value="rSAM_sf"/>
</dbReference>
<dbReference type="EMBL" id="FOSH01000004">
    <property type="protein sequence ID" value="SFK02676.1"/>
    <property type="molecule type" value="Genomic_DNA"/>
</dbReference>
<dbReference type="GO" id="GO:0031419">
    <property type="term" value="F:cobalamin binding"/>
    <property type="evidence" value="ECO:0007669"/>
    <property type="project" value="InterPro"/>
</dbReference>
<dbReference type="InterPro" id="IPR023404">
    <property type="entry name" value="rSAM_horseshoe"/>
</dbReference>
<dbReference type="InterPro" id="IPR051198">
    <property type="entry name" value="BchE-like"/>
</dbReference>
<dbReference type="PROSITE" id="PS51918">
    <property type="entry name" value="RADICAL_SAM"/>
    <property type="match status" value="1"/>
</dbReference>
<evidence type="ECO:0000256" key="5">
    <source>
        <dbReference type="ARBA" id="ARBA00023014"/>
    </source>
</evidence>
<evidence type="ECO:0000256" key="3">
    <source>
        <dbReference type="ARBA" id="ARBA00022723"/>
    </source>
</evidence>
<reference evidence="9" key="1">
    <citation type="submission" date="2016-10" db="EMBL/GenBank/DDBJ databases">
        <authorList>
            <person name="Varghese N."/>
            <person name="Submissions S."/>
        </authorList>
    </citation>
    <scope>NUCLEOTIDE SEQUENCE [LARGE SCALE GENOMIC DNA]</scope>
    <source>
        <strain evidence="9">DSM 11578</strain>
    </source>
</reference>
<dbReference type="InterPro" id="IPR006638">
    <property type="entry name" value="Elp3/MiaA/NifB-like_rSAM"/>
</dbReference>
<evidence type="ECO:0000259" key="7">
    <source>
        <dbReference type="PROSITE" id="PS51918"/>
    </source>
</evidence>
<keyword evidence="5" id="KW-0411">Iron-sulfur</keyword>
<dbReference type="InterPro" id="IPR007197">
    <property type="entry name" value="rSAM"/>
</dbReference>
<evidence type="ECO:0000256" key="4">
    <source>
        <dbReference type="ARBA" id="ARBA00023004"/>
    </source>
</evidence>
<dbReference type="AlphaFoldDB" id="A0A1I3W891"/>
<dbReference type="STRING" id="45496.SAMN04488079_10440"/>
<dbReference type="SMART" id="SM00729">
    <property type="entry name" value="Elp3"/>
    <property type="match status" value="1"/>
</dbReference>
<dbReference type="GO" id="GO:0046872">
    <property type="term" value="F:metal ion binding"/>
    <property type="evidence" value="ECO:0007669"/>
    <property type="project" value="UniProtKB-KW"/>
</dbReference>
<dbReference type="SFLD" id="SFLDS00029">
    <property type="entry name" value="Radical_SAM"/>
    <property type="match status" value="1"/>
</dbReference>
<dbReference type="OrthoDB" id="9801424at2"/>
<evidence type="ECO:0000259" key="6">
    <source>
        <dbReference type="PROSITE" id="PS51332"/>
    </source>
</evidence>
<dbReference type="GO" id="GO:0051536">
    <property type="term" value="F:iron-sulfur cluster binding"/>
    <property type="evidence" value="ECO:0007669"/>
    <property type="project" value="UniProtKB-KW"/>
</dbReference>
<keyword evidence="9" id="KW-1185">Reference proteome</keyword>